<feature type="domain" description="Thioredoxin" evidence="7">
    <location>
        <begin position="17"/>
        <end position="166"/>
    </location>
</feature>
<feature type="active site" description="Cysteine sulfenic acid (-SOH) intermediate" evidence="6">
    <location>
        <position position="59"/>
    </location>
</feature>
<evidence type="ECO:0000256" key="3">
    <source>
        <dbReference type="ARBA" id="ARBA00023002"/>
    </source>
</evidence>
<dbReference type="EMBL" id="CP018791">
    <property type="protein sequence ID" value="ARR03031.1"/>
    <property type="molecule type" value="Genomic_DNA"/>
</dbReference>
<dbReference type="Pfam" id="PF08534">
    <property type="entry name" value="Redoxin"/>
    <property type="match status" value="1"/>
</dbReference>
<dbReference type="STRING" id="1660074.CVIC8964_1658"/>
<dbReference type="Proteomes" id="UP000194265">
    <property type="component" value="Chromosome"/>
</dbReference>
<evidence type="ECO:0000256" key="5">
    <source>
        <dbReference type="ARBA" id="ARBA00023284"/>
    </source>
</evidence>
<comment type="catalytic activity">
    <reaction evidence="6">
        <text>a hydroperoxide + [thioredoxin]-dithiol = an alcohol + [thioredoxin]-disulfide + H2O</text>
        <dbReference type="Rhea" id="RHEA:62620"/>
        <dbReference type="Rhea" id="RHEA-COMP:10698"/>
        <dbReference type="Rhea" id="RHEA-COMP:10700"/>
        <dbReference type="ChEBI" id="CHEBI:15377"/>
        <dbReference type="ChEBI" id="CHEBI:29950"/>
        <dbReference type="ChEBI" id="CHEBI:30879"/>
        <dbReference type="ChEBI" id="CHEBI:35924"/>
        <dbReference type="ChEBI" id="CHEBI:50058"/>
        <dbReference type="EC" id="1.11.1.24"/>
    </reaction>
</comment>
<dbReference type="InterPro" id="IPR002065">
    <property type="entry name" value="TPX"/>
</dbReference>
<dbReference type="PROSITE" id="PS51352">
    <property type="entry name" value="THIOREDOXIN_2"/>
    <property type="match status" value="1"/>
</dbReference>
<evidence type="ECO:0000256" key="2">
    <source>
        <dbReference type="ARBA" id="ARBA00022862"/>
    </source>
</evidence>
<dbReference type="OrthoDB" id="9781543at2"/>
<comment type="function">
    <text evidence="6">Thiol-specific peroxidase that catalyzes the reduction of hydrogen peroxide and organic hydroperoxides to water and alcohols, respectively. Plays a role in cell protection against oxidative stress by detoxifying peroxides.</text>
</comment>
<reference evidence="9" key="2">
    <citation type="submission" date="2024-02" db="EMBL/GenBank/DDBJ databases">
        <authorList>
            <person name="Miller W.G."/>
            <person name="Yee E."/>
            <person name="Lopes B.S."/>
            <person name="Chapman M.H."/>
            <person name="Huynh S."/>
            <person name="Bono J.L."/>
            <person name="Parker C.T."/>
            <person name="Strachan N.J.C."/>
            <person name="Forbes K.J."/>
        </authorList>
    </citation>
    <scope>NUCLEOTIDE SEQUENCE</scope>
    <source>
        <strain evidence="9">RM9261</strain>
    </source>
</reference>
<evidence type="ECO:0000256" key="4">
    <source>
        <dbReference type="ARBA" id="ARBA00023157"/>
    </source>
</evidence>
<comment type="subunit">
    <text evidence="6">Homodimer.</text>
</comment>
<keyword evidence="4 6" id="KW-1015">Disulfide bond</keyword>
<dbReference type="InterPro" id="IPR050455">
    <property type="entry name" value="Tpx_Peroxidase_subfamily"/>
</dbReference>
<evidence type="ECO:0000256" key="6">
    <source>
        <dbReference type="HAMAP-Rule" id="MF_00269"/>
    </source>
</evidence>
<dbReference type="PANTHER" id="PTHR43110:SF1">
    <property type="entry name" value="THIOL PEROXIDASE"/>
    <property type="match status" value="1"/>
</dbReference>
<evidence type="ECO:0000256" key="1">
    <source>
        <dbReference type="ARBA" id="ARBA00022559"/>
    </source>
</evidence>
<keyword evidence="3 6" id="KW-0560">Oxidoreductase</keyword>
<dbReference type="EC" id="1.11.1.24" evidence="6"/>
<dbReference type="InterPro" id="IPR036249">
    <property type="entry name" value="Thioredoxin-like_sf"/>
</dbReference>
<organism evidence="8 10">
    <name type="scientific">Campylobacter vicugnae</name>
    <dbReference type="NCBI Taxonomy" id="1660076"/>
    <lineage>
        <taxon>Bacteria</taxon>
        <taxon>Pseudomonadati</taxon>
        <taxon>Campylobacterota</taxon>
        <taxon>Epsilonproteobacteria</taxon>
        <taxon>Campylobacterales</taxon>
        <taxon>Campylobacteraceae</taxon>
        <taxon>Campylobacter</taxon>
    </lineage>
</organism>
<dbReference type="GeneID" id="93114048"/>
<keyword evidence="5 6" id="KW-0676">Redox-active center</keyword>
<evidence type="ECO:0000313" key="10">
    <source>
        <dbReference type="Proteomes" id="UP000194265"/>
    </source>
</evidence>
<dbReference type="PANTHER" id="PTHR43110">
    <property type="entry name" value="THIOL PEROXIDASE"/>
    <property type="match status" value="1"/>
</dbReference>
<dbReference type="CDD" id="cd03014">
    <property type="entry name" value="PRX_Atyp2cys"/>
    <property type="match status" value="1"/>
</dbReference>
<feature type="disulfide bond" description="Redox-active" evidence="6">
    <location>
        <begin position="59"/>
        <end position="93"/>
    </location>
</feature>
<reference evidence="10 11" key="1">
    <citation type="journal article" date="2017" name="Genome Biol. Evol.">
        <title>Comparative Genomic Analysis Identifies a Campylobacter Clade Deficient in Selenium Metabolism.</title>
        <authorList>
            <person name="Miller W.G."/>
            <person name="Yee E."/>
            <person name="Lopes B.S."/>
            <person name="Chapman M.H."/>
            <person name="Huynh S."/>
            <person name="Bono J.L."/>
            <person name="Parker C.T."/>
            <person name="Strachan N.J.C."/>
            <person name="Forbes K.J."/>
        </authorList>
    </citation>
    <scope>NUCLEOTIDE SEQUENCE [LARGE SCALE GENOMIC DNA]</scope>
    <source>
        <strain evidence="8 10">RM8964</strain>
        <strain evidence="9 11">RM9261</strain>
    </source>
</reference>
<accession>A0A1X9T3J3</accession>
<dbReference type="KEGG" id="camz:CVIC12175_1527"/>
<dbReference type="InterPro" id="IPR018219">
    <property type="entry name" value="Tpx_CS"/>
</dbReference>
<evidence type="ECO:0000313" key="8">
    <source>
        <dbReference type="EMBL" id="ARR03031.1"/>
    </source>
</evidence>
<protein>
    <recommendedName>
        <fullName evidence="6">Thiol peroxidase</fullName>
        <shortName evidence="6">Tpx</shortName>
        <ecNumber evidence="6">1.11.1.24</ecNumber>
    </recommendedName>
    <alternativeName>
        <fullName evidence="6">Peroxiredoxin tpx</fullName>
        <shortName evidence="6">Prx</shortName>
    </alternativeName>
    <alternativeName>
        <fullName evidence="6">Thioredoxin peroxidase</fullName>
    </alternativeName>
    <alternativeName>
        <fullName evidence="6">Thioredoxin-dependent peroxiredoxin</fullName>
    </alternativeName>
</protein>
<keyword evidence="2 6" id="KW-0049">Antioxidant</keyword>
<comment type="similarity">
    <text evidence="6">Belongs to the peroxiredoxin family. Tpx subfamily.</text>
</comment>
<dbReference type="Proteomes" id="UP001318120">
    <property type="component" value="Chromosome"/>
</dbReference>
<sequence length="175" mass="18120">MSVTFKGTAVELEGNVVNVGQVAPVVELVAKDLSTISVGGASGKYQVLIVVPSLDTGVCATEARTFNQKVASKSNVEATVISLDLPFAMGRFCSTEGIENLRVASDFRGAKFGKEYGVLLASSPLAGLLTRAIFVLDPNGVVVYKELVSEITTEPNYDAALKAISGGGCGCGCSH</sequence>
<evidence type="ECO:0000313" key="11">
    <source>
        <dbReference type="Proteomes" id="UP001318120"/>
    </source>
</evidence>
<gene>
    <name evidence="6 8" type="primary">tpx</name>
    <name evidence="8" type="ORF">CVIC8964_1658</name>
    <name evidence="9" type="ORF">CVIC9261_08025</name>
</gene>
<keyword evidence="1 6" id="KW-0575">Peroxidase</keyword>
<dbReference type="SUPFAM" id="SSF52833">
    <property type="entry name" value="Thioredoxin-like"/>
    <property type="match status" value="1"/>
</dbReference>
<dbReference type="InterPro" id="IPR013740">
    <property type="entry name" value="Redoxin"/>
</dbReference>
<keyword evidence="11" id="KW-1185">Reference proteome</keyword>
<proteinExistence type="inferred from homology"/>
<evidence type="ECO:0000259" key="7">
    <source>
        <dbReference type="PROSITE" id="PS51352"/>
    </source>
</evidence>
<dbReference type="Gene3D" id="3.40.30.10">
    <property type="entry name" value="Glutaredoxin"/>
    <property type="match status" value="1"/>
</dbReference>
<comment type="miscellaneous">
    <text evidence="6">The active site is a conserved redox-active cysteine residue, the peroxidatic cysteine (C(P)), which makes the nucleophilic attack on the peroxide substrate. The peroxide oxidizes the C(P)-SH to cysteine sulfenic acid (C(P)-SOH), which then reacts with another cysteine residue, the resolving cysteine (C(R)), to form a disulfide bridge. The disulfide is subsequently reduced by an appropriate electron donor to complete the catalytic cycle. In this atypical 2-Cys peroxiredoxin, C(R) is present in the same subunit to form an intramolecular disulfide. The disulfide is subsequently reduced by thioredoxin.</text>
</comment>
<dbReference type="RefSeq" id="WP_086247811.1">
    <property type="nucleotide sequence ID" value="NZ_CP018791.1"/>
</dbReference>
<evidence type="ECO:0000313" key="9">
    <source>
        <dbReference type="EMBL" id="WWC41643.1"/>
    </source>
</evidence>
<dbReference type="AlphaFoldDB" id="A0A1X9T3J3"/>
<dbReference type="EMBL" id="CP144916">
    <property type="protein sequence ID" value="WWC41643.1"/>
    <property type="molecule type" value="Genomic_DNA"/>
</dbReference>
<dbReference type="PROSITE" id="PS01265">
    <property type="entry name" value="TPX"/>
    <property type="match status" value="1"/>
</dbReference>
<dbReference type="HAMAP" id="MF_00269">
    <property type="entry name" value="Tpx"/>
    <property type="match status" value="1"/>
</dbReference>
<dbReference type="InterPro" id="IPR013766">
    <property type="entry name" value="Thioredoxin_domain"/>
</dbReference>
<dbReference type="NCBIfam" id="NF001808">
    <property type="entry name" value="PRK00522.1"/>
    <property type="match status" value="1"/>
</dbReference>
<name>A0A1X9T3J3_9BACT</name>
<dbReference type="GO" id="GO:0008379">
    <property type="term" value="F:thioredoxin peroxidase activity"/>
    <property type="evidence" value="ECO:0007669"/>
    <property type="project" value="UniProtKB-UniRule"/>
</dbReference>